<keyword evidence="4 7" id="KW-0238">DNA-binding</keyword>
<dbReference type="RefSeq" id="WP_118917448.1">
    <property type="nucleotide sequence ID" value="NZ_CP032097.1"/>
</dbReference>
<dbReference type="InterPro" id="IPR001789">
    <property type="entry name" value="Sig_transdc_resp-reg_receiver"/>
</dbReference>
<organism evidence="11 13">
    <name type="scientific">Arcobacter ellisii</name>
    <dbReference type="NCBI Taxonomy" id="913109"/>
    <lineage>
        <taxon>Bacteria</taxon>
        <taxon>Pseudomonadati</taxon>
        <taxon>Campylobacterota</taxon>
        <taxon>Epsilonproteobacteria</taxon>
        <taxon>Campylobacterales</taxon>
        <taxon>Arcobacteraceae</taxon>
        <taxon>Arcobacter</taxon>
    </lineage>
</organism>
<evidence type="ECO:0000256" key="6">
    <source>
        <dbReference type="PROSITE-ProRule" id="PRU00169"/>
    </source>
</evidence>
<keyword evidence="1 6" id="KW-0597">Phosphoprotein</keyword>
<evidence type="ECO:0000256" key="7">
    <source>
        <dbReference type="PROSITE-ProRule" id="PRU01091"/>
    </source>
</evidence>
<evidence type="ECO:0000313" key="12">
    <source>
        <dbReference type="Proteomes" id="UP000262582"/>
    </source>
</evidence>
<keyword evidence="2" id="KW-0902">Two-component regulatory system</keyword>
<dbReference type="KEGG" id="aell:AELL_1609"/>
<reference evidence="11 13" key="1">
    <citation type="submission" date="2017-09" db="EMBL/GenBank/DDBJ databases">
        <title>Genomics of the genus Arcobacter.</title>
        <authorList>
            <person name="Perez-Cataluna A."/>
            <person name="Figueras M.J."/>
            <person name="Salas-Masso N."/>
        </authorList>
    </citation>
    <scope>NUCLEOTIDE SEQUENCE [LARGE SCALE GENOMIC DNA]</scope>
    <source>
        <strain evidence="11 13">CECT 7837</strain>
    </source>
</reference>
<dbReference type="InterPro" id="IPR011006">
    <property type="entry name" value="CheY-like_superfamily"/>
</dbReference>
<sequence>MIDYISLEKYGKKISVLFVEDDENIVKEMGFLLGDIFDKVDIAIDGKDGLSKYNEYYKSNEEFYDLIITDIQMPNMNGIDLIKNIYKINPLQKVIVLSAYNEKDYLMELINVGISQFILKPIDYNTFLDVIFKISKEIYETKYKKDSKVSLFIKIDDELIWNKELKQLTYKEEILKLTKKELYLVELLLKYPEKTYSNEEIISYLWRDDFESQGDISNLKNIISRLRKKIPLLNVENIYSFGYRLTIKN</sequence>
<dbReference type="CDD" id="cd00383">
    <property type="entry name" value="trans_reg_C"/>
    <property type="match status" value="1"/>
</dbReference>
<dbReference type="Gene3D" id="3.40.50.2300">
    <property type="match status" value="1"/>
</dbReference>
<evidence type="ECO:0000313" key="13">
    <source>
        <dbReference type="Proteomes" id="UP000290588"/>
    </source>
</evidence>
<evidence type="ECO:0000259" key="9">
    <source>
        <dbReference type="PROSITE" id="PS51755"/>
    </source>
</evidence>
<dbReference type="GO" id="GO:0005829">
    <property type="term" value="C:cytosol"/>
    <property type="evidence" value="ECO:0007669"/>
    <property type="project" value="TreeGrafter"/>
</dbReference>
<feature type="modified residue" description="4-aspartylphosphate" evidence="6">
    <location>
        <position position="70"/>
    </location>
</feature>
<dbReference type="Gene3D" id="1.10.10.10">
    <property type="entry name" value="Winged helix-like DNA-binding domain superfamily/Winged helix DNA-binding domain"/>
    <property type="match status" value="1"/>
</dbReference>
<dbReference type="GO" id="GO:0006355">
    <property type="term" value="P:regulation of DNA-templated transcription"/>
    <property type="evidence" value="ECO:0007669"/>
    <property type="project" value="InterPro"/>
</dbReference>
<dbReference type="Proteomes" id="UP000290588">
    <property type="component" value="Unassembled WGS sequence"/>
</dbReference>
<dbReference type="SMART" id="SM00862">
    <property type="entry name" value="Trans_reg_C"/>
    <property type="match status" value="1"/>
</dbReference>
<dbReference type="InterPro" id="IPR001867">
    <property type="entry name" value="OmpR/PhoB-type_DNA-bd"/>
</dbReference>
<dbReference type="InterPro" id="IPR036388">
    <property type="entry name" value="WH-like_DNA-bd_sf"/>
</dbReference>
<dbReference type="InterPro" id="IPR016032">
    <property type="entry name" value="Sig_transdc_resp-reg_C-effctor"/>
</dbReference>
<dbReference type="Proteomes" id="UP000262582">
    <property type="component" value="Chromosome"/>
</dbReference>
<dbReference type="SMART" id="SM00448">
    <property type="entry name" value="REC"/>
    <property type="match status" value="1"/>
</dbReference>
<accession>A0A347U8T9</accession>
<dbReference type="EMBL" id="NXIG01000008">
    <property type="protein sequence ID" value="RXI30083.1"/>
    <property type="molecule type" value="Genomic_DNA"/>
</dbReference>
<dbReference type="GO" id="GO:0000156">
    <property type="term" value="F:phosphorelay response regulator activity"/>
    <property type="evidence" value="ECO:0007669"/>
    <property type="project" value="TreeGrafter"/>
</dbReference>
<dbReference type="OrthoDB" id="5343618at2"/>
<protein>
    <submittedName>
        <fullName evidence="10">Signal transduction response regulator, OmpR family</fullName>
    </submittedName>
</protein>
<evidence type="ECO:0000256" key="3">
    <source>
        <dbReference type="ARBA" id="ARBA00023015"/>
    </source>
</evidence>
<keyword evidence="3" id="KW-0805">Transcription regulation</keyword>
<dbReference type="EMBL" id="CP032097">
    <property type="protein sequence ID" value="AXX95267.1"/>
    <property type="molecule type" value="Genomic_DNA"/>
</dbReference>
<dbReference type="AlphaFoldDB" id="A0A347U8T9"/>
<evidence type="ECO:0000256" key="2">
    <source>
        <dbReference type="ARBA" id="ARBA00023012"/>
    </source>
</evidence>
<evidence type="ECO:0000259" key="8">
    <source>
        <dbReference type="PROSITE" id="PS50110"/>
    </source>
</evidence>
<dbReference type="GO" id="GO:0000976">
    <property type="term" value="F:transcription cis-regulatory region binding"/>
    <property type="evidence" value="ECO:0007669"/>
    <property type="project" value="TreeGrafter"/>
</dbReference>
<dbReference type="SUPFAM" id="SSF46894">
    <property type="entry name" value="C-terminal effector domain of the bipartite response regulators"/>
    <property type="match status" value="1"/>
</dbReference>
<dbReference type="Pfam" id="PF00486">
    <property type="entry name" value="Trans_reg_C"/>
    <property type="match status" value="1"/>
</dbReference>
<reference evidence="10 12" key="2">
    <citation type="submission" date="2018-08" db="EMBL/GenBank/DDBJ databases">
        <title>Complete genome of the Arcobacter ellisii type strain LMG 26155.</title>
        <authorList>
            <person name="Miller W.G."/>
            <person name="Yee E."/>
            <person name="Bono J.L."/>
        </authorList>
    </citation>
    <scope>NUCLEOTIDE SEQUENCE [LARGE SCALE GENOMIC DNA]</scope>
    <source>
        <strain evidence="10 12">LMG 26155</strain>
    </source>
</reference>
<dbReference type="SUPFAM" id="SSF52172">
    <property type="entry name" value="CheY-like"/>
    <property type="match status" value="1"/>
</dbReference>
<dbReference type="PANTHER" id="PTHR48111">
    <property type="entry name" value="REGULATOR OF RPOS"/>
    <property type="match status" value="1"/>
</dbReference>
<feature type="domain" description="OmpR/PhoB-type" evidence="9">
    <location>
        <begin position="150"/>
        <end position="247"/>
    </location>
</feature>
<evidence type="ECO:0000313" key="11">
    <source>
        <dbReference type="EMBL" id="RXI30083.1"/>
    </source>
</evidence>
<dbReference type="PROSITE" id="PS51755">
    <property type="entry name" value="OMPR_PHOB"/>
    <property type="match status" value="1"/>
</dbReference>
<evidence type="ECO:0000256" key="4">
    <source>
        <dbReference type="ARBA" id="ARBA00023125"/>
    </source>
</evidence>
<proteinExistence type="predicted"/>
<keyword evidence="12" id="KW-1185">Reference proteome</keyword>
<gene>
    <name evidence="10" type="ORF">AELL_1609</name>
    <name evidence="11" type="ORF">CP962_08745</name>
</gene>
<feature type="DNA-binding region" description="OmpR/PhoB-type" evidence="7">
    <location>
        <begin position="150"/>
        <end position="247"/>
    </location>
</feature>
<dbReference type="GO" id="GO:0032993">
    <property type="term" value="C:protein-DNA complex"/>
    <property type="evidence" value="ECO:0007669"/>
    <property type="project" value="TreeGrafter"/>
</dbReference>
<dbReference type="InterPro" id="IPR039420">
    <property type="entry name" value="WalR-like"/>
</dbReference>
<keyword evidence="5" id="KW-0804">Transcription</keyword>
<evidence type="ECO:0000313" key="10">
    <source>
        <dbReference type="EMBL" id="AXX95267.1"/>
    </source>
</evidence>
<dbReference type="PROSITE" id="PS50110">
    <property type="entry name" value="RESPONSE_REGULATORY"/>
    <property type="match status" value="1"/>
</dbReference>
<evidence type="ECO:0000256" key="1">
    <source>
        <dbReference type="ARBA" id="ARBA00022553"/>
    </source>
</evidence>
<evidence type="ECO:0000256" key="5">
    <source>
        <dbReference type="ARBA" id="ARBA00023163"/>
    </source>
</evidence>
<name>A0A347U8T9_9BACT</name>
<dbReference type="PANTHER" id="PTHR48111:SF1">
    <property type="entry name" value="TWO-COMPONENT RESPONSE REGULATOR ORR33"/>
    <property type="match status" value="1"/>
</dbReference>
<dbReference type="Pfam" id="PF00072">
    <property type="entry name" value="Response_reg"/>
    <property type="match status" value="1"/>
</dbReference>
<feature type="domain" description="Response regulatory" evidence="8">
    <location>
        <begin position="15"/>
        <end position="135"/>
    </location>
</feature>